<dbReference type="EMBL" id="VFPN01000002">
    <property type="protein sequence ID" value="TQM63508.1"/>
    <property type="molecule type" value="Genomic_DNA"/>
</dbReference>
<proteinExistence type="predicted"/>
<accession>A0A543HYW7</accession>
<reference evidence="1 2" key="1">
    <citation type="submission" date="2019-06" db="EMBL/GenBank/DDBJ databases">
        <title>Sequencing the genomes of 1000 actinobacteria strains.</title>
        <authorList>
            <person name="Klenk H.-P."/>
        </authorList>
    </citation>
    <scope>NUCLEOTIDE SEQUENCE [LARGE SCALE GENOMIC DNA]</scope>
    <source>
        <strain evidence="1 2">DSM 18031</strain>
    </source>
</reference>
<sequence length="126" mass="14166">MIKNIDNPLIIVRLAWLPKESGGRRAGPPNTEGVYASTCRFELWPNPEQDAESESEAFSILLQRVVDSSEEWQYKATFLAPELVESMLKVGRKLVVTEGLRKVAFGEIIKVPNVEEKGGVIRRNIN</sequence>
<evidence type="ECO:0000313" key="2">
    <source>
        <dbReference type="Proteomes" id="UP000318331"/>
    </source>
</evidence>
<dbReference type="Proteomes" id="UP000318331">
    <property type="component" value="Unassembled WGS sequence"/>
</dbReference>
<protein>
    <submittedName>
        <fullName evidence="1">Uncharacterized protein</fullName>
    </submittedName>
</protein>
<gene>
    <name evidence="1" type="ORF">FB466_1773</name>
</gene>
<dbReference type="RefSeq" id="WP_141917629.1">
    <property type="nucleotide sequence ID" value="NZ_BAAAYS010000011.1"/>
</dbReference>
<dbReference type="AlphaFoldDB" id="A0A543HYW7"/>
<keyword evidence="2" id="KW-1185">Reference proteome</keyword>
<organism evidence="1 2">
    <name type="scientific">Klugiella xanthotipulae</name>
    <dbReference type="NCBI Taxonomy" id="244735"/>
    <lineage>
        <taxon>Bacteria</taxon>
        <taxon>Bacillati</taxon>
        <taxon>Actinomycetota</taxon>
        <taxon>Actinomycetes</taxon>
        <taxon>Micrococcales</taxon>
        <taxon>Microbacteriaceae</taxon>
        <taxon>Klugiella</taxon>
    </lineage>
</organism>
<evidence type="ECO:0000313" key="1">
    <source>
        <dbReference type="EMBL" id="TQM63508.1"/>
    </source>
</evidence>
<dbReference type="OrthoDB" id="2664564at2"/>
<name>A0A543HYW7_9MICO</name>
<comment type="caution">
    <text evidence="1">The sequence shown here is derived from an EMBL/GenBank/DDBJ whole genome shotgun (WGS) entry which is preliminary data.</text>
</comment>